<dbReference type="AlphaFoldDB" id="A0A8S2RGK6"/>
<accession>A0A8S2RGK6</accession>
<dbReference type="EMBL" id="CAJOBA010044286">
    <property type="protein sequence ID" value="CAF4161811.1"/>
    <property type="molecule type" value="Genomic_DNA"/>
</dbReference>
<reference evidence="3" key="1">
    <citation type="submission" date="2021-02" db="EMBL/GenBank/DDBJ databases">
        <authorList>
            <person name="Nowell W R."/>
        </authorList>
    </citation>
    <scope>NUCLEOTIDE SEQUENCE</scope>
</reference>
<sequence>SIKRIHEKWLQKLSEAKCVPGAVQFMSTTPSLIVIVYTEATIRLYNSLIHCNGAVLSWDATGSIVKNNKSEQRLYYELTLTVPNSAPHDQLLPLSFMITSDHSQPTIDMWMMRFKYGYKEVFNSKQFPNPKIVISDRSYVLLRASLHQFNNESYQEYLQRTFKTVNGVINDGDRSKTIIHACVAHVMCHFRKKIVNKLVIDELREMAMWCLSLLLNTGVWSEMLENWQLICEIFMNYFTTPFPIASYEILSNKIAQLKKKSPSSQQTSLQDKNNDQTQSESDERASYQNGNSEAQAKGPYDFEANEDITQIEMNEDANTDNDDKCVIFNEKVMLETMNSGFKISCTEVYKNVEKQRHLPITENGKKKTDENIKFLKYILKWCMPSVVIWSNLLLYPNVHVQRSNAQSERAMGIAKIVHLGGIVQGRIDAVLDTLITKHMHTITTFAEYYFMSNVNKEVKSRLVREQWKCRSHNRSYYQQTPSDDVIRRLNKTQIVPIIINQDLNLSEWELYPSNNYIHGILLCISAITVWRTKIMKLGNNLIKNIMSKSKVTKDDINQIKSYLDLKDLYSNENQSARIILLLQHVVYPMINRFTSTRIEGVCYFECSKCIETFKTNVVYDAIQLTNKKHTMRILDELYDFFHTAQSDKQCPKCNYLMKKNIRVTKWPPVLLLFITDYVASINPVQPPPVKVELTDYTINSNICLSSAATYDLVSYLSWRDVTNLDNIVGVVRHSKTWATSLKERKKMKEGHDFLNYYSTARIIVMETLRTLESDYLQAFLQVISCHINIISPHLFNSLNDALISLQKCGIEQIQRIIQNFQFHVHHNQVCPVCGDCNGLQLDTVGVHLFIYNPSKSIEAHSLEKEKNLETCISCNQAINDTVLTISEQFYTSLPEKILIIYTEKENNFSIINLQCTLEENETKIKRNYRLMGMIITTRFSDSIVIVKNGKGGGWINSDEYPYVKTTPIPMNSIEVLLSMAPKIVGVYEALNMSNRATTTTTAHAEKASSTSER</sequence>
<protein>
    <recommendedName>
        <fullName evidence="5">USP domain-containing protein</fullName>
    </recommendedName>
</protein>
<dbReference type="Proteomes" id="UP000682733">
    <property type="component" value="Unassembled WGS sequence"/>
</dbReference>
<evidence type="ECO:0000313" key="2">
    <source>
        <dbReference type="EMBL" id="CAF1351310.1"/>
    </source>
</evidence>
<proteinExistence type="predicted"/>
<evidence type="ECO:0000313" key="3">
    <source>
        <dbReference type="EMBL" id="CAF4161811.1"/>
    </source>
</evidence>
<feature type="non-terminal residue" evidence="3">
    <location>
        <position position="1013"/>
    </location>
</feature>
<evidence type="ECO:0000256" key="1">
    <source>
        <dbReference type="SAM" id="MobiDB-lite"/>
    </source>
</evidence>
<name>A0A8S2RGK6_9BILA</name>
<evidence type="ECO:0000313" key="4">
    <source>
        <dbReference type="Proteomes" id="UP000682733"/>
    </source>
</evidence>
<feature type="non-terminal residue" evidence="3">
    <location>
        <position position="1"/>
    </location>
</feature>
<gene>
    <name evidence="2" type="ORF">OVA965_LOCUS30810</name>
    <name evidence="3" type="ORF">TMI583_LOCUS31617</name>
</gene>
<organism evidence="3 4">
    <name type="scientific">Didymodactylos carnosus</name>
    <dbReference type="NCBI Taxonomy" id="1234261"/>
    <lineage>
        <taxon>Eukaryota</taxon>
        <taxon>Metazoa</taxon>
        <taxon>Spiralia</taxon>
        <taxon>Gnathifera</taxon>
        <taxon>Rotifera</taxon>
        <taxon>Eurotatoria</taxon>
        <taxon>Bdelloidea</taxon>
        <taxon>Philodinida</taxon>
        <taxon>Philodinidae</taxon>
        <taxon>Didymodactylos</taxon>
    </lineage>
</organism>
<evidence type="ECO:0008006" key="5">
    <source>
        <dbReference type="Google" id="ProtNLM"/>
    </source>
</evidence>
<dbReference type="EMBL" id="CAJNOK010022651">
    <property type="protein sequence ID" value="CAF1351310.1"/>
    <property type="molecule type" value="Genomic_DNA"/>
</dbReference>
<comment type="caution">
    <text evidence="3">The sequence shown here is derived from an EMBL/GenBank/DDBJ whole genome shotgun (WGS) entry which is preliminary data.</text>
</comment>
<feature type="compositionally biased region" description="Polar residues" evidence="1">
    <location>
        <begin position="262"/>
        <end position="279"/>
    </location>
</feature>
<feature type="region of interest" description="Disordered" evidence="1">
    <location>
        <begin position="261"/>
        <end position="299"/>
    </location>
</feature>
<dbReference type="Proteomes" id="UP000677228">
    <property type="component" value="Unassembled WGS sequence"/>
</dbReference>